<feature type="signal peptide" evidence="1">
    <location>
        <begin position="1"/>
        <end position="23"/>
    </location>
</feature>
<protein>
    <submittedName>
        <fullName evidence="2">DUF4864 domain-containing protein</fullName>
    </submittedName>
</protein>
<keyword evidence="3" id="KW-1185">Reference proteome</keyword>
<dbReference type="Pfam" id="PF16156">
    <property type="entry name" value="DUF4864"/>
    <property type="match status" value="1"/>
</dbReference>
<organism evidence="2 3">
    <name type="scientific">Jiella mangrovi</name>
    <dbReference type="NCBI Taxonomy" id="2821407"/>
    <lineage>
        <taxon>Bacteria</taxon>
        <taxon>Pseudomonadati</taxon>
        <taxon>Pseudomonadota</taxon>
        <taxon>Alphaproteobacteria</taxon>
        <taxon>Hyphomicrobiales</taxon>
        <taxon>Aurantimonadaceae</taxon>
        <taxon>Jiella</taxon>
    </lineage>
</organism>
<name>A0ABS4BH41_9HYPH</name>
<sequence>MRSAATVFLVASLTIAAPLSAKADDASDIRAAISAQLGAFNSGNGAEAYSYAAPNIKSMFPNPDVFMGMVQSAYDPVYHSQSAVFGPMKPEGPGFRQEVYLTDRKGKSWIASYTLERQPDGSMKITGCALRKGEDVAV</sequence>
<feature type="chain" id="PRO_5046976346" evidence="1">
    <location>
        <begin position="24"/>
        <end position="138"/>
    </location>
</feature>
<accession>A0ABS4BH41</accession>
<proteinExistence type="predicted"/>
<gene>
    <name evidence="2" type="ORF">J6595_07290</name>
</gene>
<dbReference type="Proteomes" id="UP000678276">
    <property type="component" value="Unassembled WGS sequence"/>
</dbReference>
<dbReference type="InterPro" id="IPR032347">
    <property type="entry name" value="DUF4864"/>
</dbReference>
<keyword evidence="1" id="KW-0732">Signal</keyword>
<dbReference type="RefSeq" id="WP_209593776.1">
    <property type="nucleotide sequence ID" value="NZ_JAGJCF010000003.1"/>
</dbReference>
<reference evidence="2 3" key="1">
    <citation type="submission" date="2021-04" db="EMBL/GenBank/DDBJ databases">
        <title>Whole genome sequence of Jiella sp. KSK16Y-1.</title>
        <authorList>
            <person name="Tuo L."/>
        </authorList>
    </citation>
    <scope>NUCLEOTIDE SEQUENCE [LARGE SCALE GENOMIC DNA]</scope>
    <source>
        <strain evidence="2 3">KSK16Y-1</strain>
    </source>
</reference>
<dbReference type="EMBL" id="JAGJCF010000003">
    <property type="protein sequence ID" value="MBP0615379.1"/>
    <property type="molecule type" value="Genomic_DNA"/>
</dbReference>
<evidence type="ECO:0000256" key="1">
    <source>
        <dbReference type="SAM" id="SignalP"/>
    </source>
</evidence>
<evidence type="ECO:0000313" key="3">
    <source>
        <dbReference type="Proteomes" id="UP000678276"/>
    </source>
</evidence>
<evidence type="ECO:0000313" key="2">
    <source>
        <dbReference type="EMBL" id="MBP0615379.1"/>
    </source>
</evidence>
<comment type="caution">
    <text evidence="2">The sequence shown here is derived from an EMBL/GenBank/DDBJ whole genome shotgun (WGS) entry which is preliminary data.</text>
</comment>